<dbReference type="Gene3D" id="3.30.1830.10">
    <property type="entry name" value="YehR-like"/>
    <property type="match status" value="1"/>
</dbReference>
<reference evidence="3" key="1">
    <citation type="submission" date="2017-01" db="EMBL/GenBank/DDBJ databases">
        <authorList>
            <person name="Lo R."/>
        </authorList>
    </citation>
    <scope>NUCLEOTIDE SEQUENCE</scope>
    <source>
        <strain evidence="3">537</strain>
    </source>
</reference>
<keyword evidence="1" id="KW-0472">Membrane</keyword>
<accession>A0AAP5UAA8</accession>
<dbReference type="InterPro" id="IPR036699">
    <property type="entry name" value="YehR-like_sf"/>
</dbReference>
<reference evidence="2" key="3">
    <citation type="submission" date="2023-03" db="EMBL/GenBank/DDBJ databases">
        <authorList>
            <person name="Shen W."/>
            <person name="Cai J."/>
        </authorList>
    </citation>
    <scope>NUCLEOTIDE SEQUENCE</scope>
    <source>
        <strain evidence="2">Y37</strain>
    </source>
</reference>
<evidence type="ECO:0000313" key="4">
    <source>
        <dbReference type="Proteomes" id="UP000225275"/>
    </source>
</evidence>
<gene>
    <name evidence="3" type="ORF">BW154_00530</name>
    <name evidence="2" type="ORF">P7I04_02170</name>
</gene>
<proteinExistence type="predicted"/>
<dbReference type="EMBL" id="JARQDL010000001">
    <property type="protein sequence ID" value="MDT2944840.1"/>
    <property type="molecule type" value="Genomic_DNA"/>
</dbReference>
<dbReference type="RefSeq" id="WP_038598501.1">
    <property type="nucleotide sequence ID" value="NZ_CABJEC010000005.1"/>
</dbReference>
<evidence type="ECO:0000313" key="3">
    <source>
        <dbReference type="EMBL" id="PFG90102.1"/>
    </source>
</evidence>
<reference evidence="3" key="2">
    <citation type="journal article" date="2018" name="Food Control">
        <title>Characterization of Lactococcus lactis isolates from herbs, fruits and vegetables for use as biopreservatives against Listeria monocytogenes in cheese.</title>
        <authorList>
            <person name="Ho V."/>
            <person name="Lo R."/>
            <person name="Bansal N."/>
            <person name="Turner M.S."/>
        </authorList>
    </citation>
    <scope>NUCLEOTIDE SEQUENCE</scope>
    <source>
        <strain evidence="3">537</strain>
    </source>
</reference>
<dbReference type="Proteomes" id="UP000225275">
    <property type="component" value="Unassembled WGS sequence"/>
</dbReference>
<dbReference type="InterPro" id="IPR009736">
    <property type="entry name" value="DUF1307"/>
</dbReference>
<dbReference type="Proteomes" id="UP001250218">
    <property type="component" value="Unassembled WGS sequence"/>
</dbReference>
<dbReference type="EMBL" id="MTJS01000001">
    <property type="protein sequence ID" value="PFG90102.1"/>
    <property type="molecule type" value="Genomic_DNA"/>
</dbReference>
<name>A0AAP5UAA8_9LACT</name>
<feature type="transmembrane region" description="Helical" evidence="1">
    <location>
        <begin position="12"/>
        <end position="33"/>
    </location>
</feature>
<dbReference type="KEGG" id="llj:LG36_0091"/>
<evidence type="ECO:0000313" key="2">
    <source>
        <dbReference type="EMBL" id="MDT2944840.1"/>
    </source>
</evidence>
<organism evidence="3 4">
    <name type="scientific">Lactococcus lactis</name>
    <dbReference type="NCBI Taxonomy" id="1358"/>
    <lineage>
        <taxon>Bacteria</taxon>
        <taxon>Bacillati</taxon>
        <taxon>Bacillota</taxon>
        <taxon>Bacilli</taxon>
        <taxon>Lactobacillales</taxon>
        <taxon>Streptococcaceae</taxon>
        <taxon>Lactococcus</taxon>
    </lineage>
</organism>
<comment type="caution">
    <text evidence="3">The sequence shown here is derived from an EMBL/GenBank/DDBJ whole genome shotgun (WGS) entry which is preliminary data.</text>
</comment>
<dbReference type="Pfam" id="PF06998">
    <property type="entry name" value="DUF1307"/>
    <property type="match status" value="1"/>
</dbReference>
<dbReference type="SUPFAM" id="SSF160704">
    <property type="entry name" value="YehR-like"/>
    <property type="match status" value="1"/>
</dbReference>
<dbReference type="AlphaFoldDB" id="A0AAP5UAA8"/>
<protein>
    <submittedName>
        <fullName evidence="2">DUF1307 domain-containing protein</fullName>
    </submittedName>
</protein>
<keyword evidence="1" id="KW-1133">Transmembrane helix</keyword>
<sequence>MPISINKIKKYKNSIIIILGIFLLIVVIFRIYLTVSIAKAEFIHYDDFKTPTRYVTYTHRNDKIIKQNTTVSTPYINKRNGNYSSVTDKLKNISGIRTTKKYEKSVIFETIEVNFNKLSKNNLNRYQEIMSEIDTPITTDLNLKNSTKLLEKQGFLTAEKYQELKEDKEP</sequence>
<keyword evidence="1" id="KW-0812">Transmembrane</keyword>
<evidence type="ECO:0000256" key="1">
    <source>
        <dbReference type="SAM" id="Phobius"/>
    </source>
</evidence>